<dbReference type="AlphaFoldDB" id="A0A1H6FN06"/>
<accession>A0A1H6FN06</accession>
<dbReference type="GO" id="GO:0051536">
    <property type="term" value="F:iron-sulfur cluster binding"/>
    <property type="evidence" value="ECO:0007669"/>
    <property type="project" value="InterPro"/>
</dbReference>
<dbReference type="OrthoDB" id="9804157at2"/>
<dbReference type="GO" id="GO:0016226">
    <property type="term" value="P:iron-sulfur cluster assembly"/>
    <property type="evidence" value="ECO:0007669"/>
    <property type="project" value="InterPro"/>
</dbReference>
<dbReference type="EMBL" id="FNWJ01000001">
    <property type="protein sequence ID" value="SEH11488.1"/>
    <property type="molecule type" value="Genomic_DNA"/>
</dbReference>
<evidence type="ECO:0000313" key="3">
    <source>
        <dbReference type="Proteomes" id="UP000222056"/>
    </source>
</evidence>
<dbReference type="CDD" id="cd06664">
    <property type="entry name" value="IscU_like"/>
    <property type="match status" value="1"/>
</dbReference>
<dbReference type="GO" id="GO:0005506">
    <property type="term" value="F:iron ion binding"/>
    <property type="evidence" value="ECO:0007669"/>
    <property type="project" value="InterPro"/>
</dbReference>
<dbReference type="STRING" id="29539.SAMN02745716_0783"/>
<gene>
    <name evidence="2" type="ORF">SAMN02745716_0783</name>
</gene>
<dbReference type="SUPFAM" id="SSF82649">
    <property type="entry name" value="SufE/NifU"/>
    <property type="match status" value="1"/>
</dbReference>
<dbReference type="RefSeq" id="WP_093116383.1">
    <property type="nucleotide sequence ID" value="NZ_FNWJ01000001.1"/>
</dbReference>
<evidence type="ECO:0000259" key="1">
    <source>
        <dbReference type="Pfam" id="PF01592"/>
    </source>
</evidence>
<sequence length="144" mass="15832">MDDLYREQILEHYKHPRNWGTLEPCDLEFEDSNPLCGDELRVQMRLGEDDRVTDVRFSGQGCAISQAAASLLSEELVGKSVDELLRLGRDDVLDLLGIEVSATRMKCALLSLKVVKSAALGKAAAWEEGTPESLPVPPSARHGL</sequence>
<keyword evidence="3" id="KW-1185">Reference proteome</keyword>
<reference evidence="3" key="1">
    <citation type="submission" date="2016-10" db="EMBL/GenBank/DDBJ databases">
        <authorList>
            <person name="Varghese N."/>
            <person name="Submissions S."/>
        </authorList>
    </citation>
    <scope>NUCLEOTIDE SEQUENCE [LARGE SCALE GENOMIC DNA]</scope>
    <source>
        <strain evidence="3">ATCC 35263</strain>
    </source>
</reference>
<feature type="domain" description="NIF system FeS cluster assembly NifU N-terminal" evidence="1">
    <location>
        <begin position="5"/>
        <end position="119"/>
    </location>
</feature>
<dbReference type="PANTHER" id="PTHR10093">
    <property type="entry name" value="IRON-SULFUR CLUSTER ASSEMBLY ENZYME NIFU HOMOLOG"/>
    <property type="match status" value="1"/>
</dbReference>
<name>A0A1H6FN06_THEAL</name>
<proteinExistence type="predicted"/>
<evidence type="ECO:0000313" key="2">
    <source>
        <dbReference type="EMBL" id="SEH11488.1"/>
    </source>
</evidence>
<dbReference type="Pfam" id="PF01592">
    <property type="entry name" value="NifU_N"/>
    <property type="match status" value="1"/>
</dbReference>
<dbReference type="NCBIfam" id="TIGR01994">
    <property type="entry name" value="SUF_scaf_2"/>
    <property type="match status" value="1"/>
</dbReference>
<protein>
    <submittedName>
        <fullName evidence="2">Nitrogen fixation protein NifU</fullName>
    </submittedName>
</protein>
<dbReference type="Proteomes" id="UP000222056">
    <property type="component" value="Unassembled WGS sequence"/>
</dbReference>
<dbReference type="Gene3D" id="3.90.1010.10">
    <property type="match status" value="1"/>
</dbReference>
<dbReference type="InterPro" id="IPR002871">
    <property type="entry name" value="NIF_FeS_clus_asmbl_NifU_N"/>
</dbReference>
<organism evidence="2 3">
    <name type="scientific">Thermoleophilum album</name>
    <dbReference type="NCBI Taxonomy" id="29539"/>
    <lineage>
        <taxon>Bacteria</taxon>
        <taxon>Bacillati</taxon>
        <taxon>Actinomycetota</taxon>
        <taxon>Thermoleophilia</taxon>
        <taxon>Thermoleophilales</taxon>
        <taxon>Thermoleophilaceae</taxon>
        <taxon>Thermoleophilum</taxon>
    </lineage>
</organism>